<dbReference type="Gene3D" id="3.40.50.10440">
    <property type="entry name" value="Dihydroxyacetone kinase, domain 1"/>
    <property type="match status" value="1"/>
</dbReference>
<dbReference type="GO" id="GO:0019563">
    <property type="term" value="P:glycerol catabolic process"/>
    <property type="evidence" value="ECO:0007669"/>
    <property type="project" value="TreeGrafter"/>
</dbReference>
<dbReference type="GO" id="GO:0004371">
    <property type="term" value="F:glycerone kinase activity"/>
    <property type="evidence" value="ECO:0007669"/>
    <property type="project" value="InterPro"/>
</dbReference>
<dbReference type="PANTHER" id="PTHR28629:SF4">
    <property type="entry name" value="TRIOKINASE_FMN CYCLASE"/>
    <property type="match status" value="1"/>
</dbReference>
<dbReference type="Pfam" id="PF02733">
    <property type="entry name" value="Dak1"/>
    <property type="match status" value="1"/>
</dbReference>
<comment type="caution">
    <text evidence="9">The sequence shown here is derived from an EMBL/GenBank/DDBJ whole genome shotgun (WGS) entry which is preliminary data.</text>
</comment>
<dbReference type="InterPro" id="IPR012736">
    <property type="entry name" value="DhaK_1"/>
</dbReference>
<keyword evidence="10" id="KW-1185">Reference proteome</keyword>
<dbReference type="NCBIfam" id="TIGR02363">
    <property type="entry name" value="dhaK1"/>
    <property type="match status" value="1"/>
</dbReference>
<reference evidence="9 10" key="1">
    <citation type="submission" date="2019-03" db="EMBL/GenBank/DDBJ databases">
        <title>Genomics of glacier-inhabiting Cryobacterium strains.</title>
        <authorList>
            <person name="Liu Q."/>
            <person name="Xin Y.-H."/>
        </authorList>
    </citation>
    <scope>NUCLEOTIDE SEQUENCE [LARGE SCALE GENOMIC DNA]</scope>
    <source>
        <strain evidence="9 10">Hh14</strain>
    </source>
</reference>
<comment type="pathway">
    <text evidence="2">Polyol metabolism; glycerol degradation.</text>
</comment>
<evidence type="ECO:0000256" key="7">
    <source>
        <dbReference type="ARBA" id="ARBA00046577"/>
    </source>
</evidence>
<organism evidence="9 10">
    <name type="scientific">Cryobacterium frigoriphilum</name>
    <dbReference type="NCBI Taxonomy" id="1259150"/>
    <lineage>
        <taxon>Bacteria</taxon>
        <taxon>Bacillati</taxon>
        <taxon>Actinomycetota</taxon>
        <taxon>Actinomycetes</taxon>
        <taxon>Micrococcales</taxon>
        <taxon>Microbacteriaceae</taxon>
        <taxon>Cryobacterium</taxon>
    </lineage>
</organism>
<dbReference type="PROSITE" id="PS51481">
    <property type="entry name" value="DHAK"/>
    <property type="match status" value="1"/>
</dbReference>
<dbReference type="SUPFAM" id="SSF82549">
    <property type="entry name" value="DAK1/DegV-like"/>
    <property type="match status" value="1"/>
</dbReference>
<keyword evidence="6" id="KW-0319">Glycerol metabolism</keyword>
<evidence type="ECO:0000256" key="4">
    <source>
        <dbReference type="ARBA" id="ARBA00022679"/>
    </source>
</evidence>
<dbReference type="AlphaFoldDB" id="A0A4R9A3L6"/>
<evidence type="ECO:0000256" key="6">
    <source>
        <dbReference type="ARBA" id="ARBA00022798"/>
    </source>
</evidence>
<dbReference type="OrthoDB" id="9806345at2"/>
<evidence type="ECO:0000256" key="3">
    <source>
        <dbReference type="ARBA" id="ARBA00012095"/>
    </source>
</evidence>
<keyword evidence="4 9" id="KW-0808">Transferase</keyword>
<proteinExistence type="predicted"/>
<dbReference type="Gene3D" id="3.30.1180.20">
    <property type="entry name" value="Dihydroxyacetone kinase, domain 2"/>
    <property type="match status" value="1"/>
</dbReference>
<dbReference type="RefSeq" id="WP_134518962.1">
    <property type="nucleotide sequence ID" value="NZ_SOHE01000036.1"/>
</dbReference>
<dbReference type="InterPro" id="IPR050861">
    <property type="entry name" value="Dihydroxyacetone_Kinase"/>
</dbReference>
<dbReference type="FunFam" id="3.40.50.10440:FF:000001">
    <property type="entry name" value="Dihydroxyacetone kinase, DhaK subunit"/>
    <property type="match status" value="1"/>
</dbReference>
<feature type="domain" description="DhaK" evidence="8">
    <location>
        <begin position="7"/>
        <end position="331"/>
    </location>
</feature>
<comment type="subunit">
    <text evidence="7">Homodimer. The dihydroxyacetone kinase complex is composed of a homodimer of DhaM, a homodimer of DhaK and the subunit DhaL.</text>
</comment>
<dbReference type="EC" id="2.7.1.121" evidence="3"/>
<protein>
    <recommendedName>
        <fullName evidence="3">phosphoenolpyruvate--glycerone phosphotransferase</fullName>
        <ecNumber evidence="3">2.7.1.121</ecNumber>
    </recommendedName>
</protein>
<comment type="catalytic activity">
    <reaction evidence="1">
        <text>dihydroxyacetone + phosphoenolpyruvate = dihydroxyacetone phosphate + pyruvate</text>
        <dbReference type="Rhea" id="RHEA:18381"/>
        <dbReference type="ChEBI" id="CHEBI:15361"/>
        <dbReference type="ChEBI" id="CHEBI:16016"/>
        <dbReference type="ChEBI" id="CHEBI:57642"/>
        <dbReference type="ChEBI" id="CHEBI:58702"/>
        <dbReference type="EC" id="2.7.1.121"/>
    </reaction>
</comment>
<accession>A0A4R9A3L6</accession>
<evidence type="ECO:0000256" key="1">
    <source>
        <dbReference type="ARBA" id="ARBA00001113"/>
    </source>
</evidence>
<dbReference type="GO" id="GO:0005829">
    <property type="term" value="C:cytosol"/>
    <property type="evidence" value="ECO:0007669"/>
    <property type="project" value="TreeGrafter"/>
</dbReference>
<gene>
    <name evidence="9" type="primary">dhaK</name>
    <name evidence="9" type="ORF">E3T55_07530</name>
</gene>
<evidence type="ECO:0000259" key="8">
    <source>
        <dbReference type="PROSITE" id="PS51481"/>
    </source>
</evidence>
<evidence type="ECO:0000256" key="5">
    <source>
        <dbReference type="ARBA" id="ARBA00022777"/>
    </source>
</evidence>
<dbReference type="EMBL" id="SOHE01000036">
    <property type="protein sequence ID" value="TFD51562.1"/>
    <property type="molecule type" value="Genomic_DNA"/>
</dbReference>
<dbReference type="FunFam" id="3.30.1180.20:FF:000002">
    <property type="entry name" value="Dihydroxyacetone kinase subunit DhaK"/>
    <property type="match status" value="1"/>
</dbReference>
<evidence type="ECO:0000313" key="9">
    <source>
        <dbReference type="EMBL" id="TFD51562.1"/>
    </source>
</evidence>
<dbReference type="Proteomes" id="UP000297447">
    <property type="component" value="Unassembled WGS sequence"/>
</dbReference>
<dbReference type="InterPro" id="IPR004006">
    <property type="entry name" value="DhaK_dom"/>
</dbReference>
<evidence type="ECO:0000313" key="10">
    <source>
        <dbReference type="Proteomes" id="UP000297447"/>
    </source>
</evidence>
<dbReference type="PANTHER" id="PTHR28629">
    <property type="entry name" value="TRIOKINASE/FMN CYCLASE"/>
    <property type="match status" value="1"/>
</dbReference>
<name>A0A4R9A3L6_9MICO</name>
<keyword evidence="5 9" id="KW-0418">Kinase</keyword>
<sequence>MKKLINDPKNVVNEAVAGFEAAHSDLVRVSHDPIFIVRADAPVAGKVGIVSGGGSGHEPMHGGFVGAGMLDAAVPGAVFTSPTPDPILAATQAVDGGAGVLHIVKNYTGDVLNFETAADLALAEGIEVAAVIINDDVAVKDSLYTAGRRGVAGTVLVEKIAGAAAERGDDLASVARVADKVNSLVRSMGVALTPCVVPHAGEPSFTLADDEIEIGIGIHGEPGRERIKLEPADAIVDRLLGPILTDLPFVSGDRVLLFVNGMGGTPQVELYIVFRRAAEVLAEHGIDIARTLVGNFTTSLEMQGMSISILKLDDELITLWDAPVATAALRWGR</sequence>
<dbReference type="GO" id="GO:0047324">
    <property type="term" value="F:phosphoenolpyruvate-glycerone phosphotransferase activity"/>
    <property type="evidence" value="ECO:0007669"/>
    <property type="project" value="UniProtKB-EC"/>
</dbReference>
<evidence type="ECO:0000256" key="2">
    <source>
        <dbReference type="ARBA" id="ARBA00004745"/>
    </source>
</evidence>